<dbReference type="NCBIfam" id="NF004281">
    <property type="entry name" value="PRK05690.1"/>
    <property type="match status" value="1"/>
</dbReference>
<dbReference type="Proteomes" id="UP000275727">
    <property type="component" value="Chromosome"/>
</dbReference>
<evidence type="ECO:0000256" key="8">
    <source>
        <dbReference type="ARBA" id="ARBA00066884"/>
    </source>
</evidence>
<evidence type="ECO:0000313" key="17">
    <source>
        <dbReference type="Proteomes" id="UP000276029"/>
    </source>
</evidence>
<evidence type="ECO:0000256" key="7">
    <source>
        <dbReference type="ARBA" id="ARBA00063809"/>
    </source>
</evidence>
<evidence type="ECO:0000256" key="2">
    <source>
        <dbReference type="ARBA" id="ARBA00022679"/>
    </source>
</evidence>
<evidence type="ECO:0000313" key="15">
    <source>
        <dbReference type="EMBL" id="RKS90849.1"/>
    </source>
</evidence>
<evidence type="ECO:0000313" key="14">
    <source>
        <dbReference type="EMBL" id="BBE33765.1"/>
    </source>
</evidence>
<dbReference type="CDD" id="cd00757">
    <property type="entry name" value="ThiF_MoeB_HesA_family"/>
    <property type="match status" value="1"/>
</dbReference>
<evidence type="ECO:0000256" key="1">
    <source>
        <dbReference type="ARBA" id="ARBA00009919"/>
    </source>
</evidence>
<dbReference type="InterPro" id="IPR000594">
    <property type="entry name" value="ThiF_NAD_FAD-bd"/>
</dbReference>
<sequence>MSLTDPQLERYARHIILKEIGGAGQARLLAARVAVVGAGGLGSPCIQYLAAAGVGHLTIIDDDAVDLSNLQRQVLHGTDDVGRAKTESAADAVARLNPDVTVTQHRVRLDAANAAALLAGHDVIADGSDSFETRRAVADAALALRIPLVAAAVGPFEGQIATYRGWETDKPCWRCFVGEAGDREGATCAEAGVLGALTGVMGAMQALEVIREIAPFGDSLAGRVLLYDALGARVRTVRLPKDPLCPACGKA</sequence>
<keyword evidence="4" id="KW-0067">ATP-binding</keyword>
<evidence type="ECO:0000256" key="5">
    <source>
        <dbReference type="ARBA" id="ARBA00052218"/>
    </source>
</evidence>
<dbReference type="InterPro" id="IPR035985">
    <property type="entry name" value="Ubiquitin-activating_enz"/>
</dbReference>
<keyword evidence="17" id="KW-1185">Reference proteome</keyword>
<proteinExistence type="inferred from homology"/>
<dbReference type="EMBL" id="RBWX01000007">
    <property type="protein sequence ID" value="RKS90849.1"/>
    <property type="molecule type" value="Genomic_DNA"/>
</dbReference>
<dbReference type="PANTHER" id="PTHR10953">
    <property type="entry name" value="UBIQUITIN-ACTIVATING ENZYME E1"/>
    <property type="match status" value="1"/>
</dbReference>
<evidence type="ECO:0000256" key="9">
    <source>
        <dbReference type="ARBA" id="ARBA00073635"/>
    </source>
</evidence>
<comment type="function">
    <text evidence="6">Catalyzes the adenylation by ATP of the carboxyl group of the C-terminal glycine of sulfur carrier protein MoaD.</text>
</comment>
<keyword evidence="15" id="KW-0548">Nucleotidyltransferase</keyword>
<evidence type="ECO:0000256" key="4">
    <source>
        <dbReference type="ARBA" id="ARBA00022840"/>
    </source>
</evidence>
<comment type="similarity">
    <text evidence="1">Belongs to the HesA/MoeB/ThiF family.</text>
</comment>
<dbReference type="GO" id="GO:0004792">
    <property type="term" value="F:thiosulfate-cyanide sulfurtransferase activity"/>
    <property type="evidence" value="ECO:0007669"/>
    <property type="project" value="TreeGrafter"/>
</dbReference>
<feature type="domain" description="THIF-type NAD/FAD binding fold" evidence="13">
    <location>
        <begin position="11"/>
        <end position="246"/>
    </location>
</feature>
<dbReference type="GO" id="GO:0005524">
    <property type="term" value="F:ATP binding"/>
    <property type="evidence" value="ECO:0007669"/>
    <property type="project" value="UniProtKB-KW"/>
</dbReference>
<dbReference type="GO" id="GO:0008641">
    <property type="term" value="F:ubiquitin-like modifier activating enzyme activity"/>
    <property type="evidence" value="ECO:0007669"/>
    <property type="project" value="InterPro"/>
</dbReference>
<protein>
    <recommendedName>
        <fullName evidence="9">Molybdopterin-synthase adenylyltransferase</fullName>
        <ecNumber evidence="8">2.7.7.80</ecNumber>
    </recommendedName>
    <alternativeName>
        <fullName evidence="12">MoaD protein adenylase</fullName>
    </alternativeName>
    <alternativeName>
        <fullName evidence="10">Molybdopterin-converting factor subunit 1 adenylase</fullName>
    </alternativeName>
    <alternativeName>
        <fullName evidence="11">Sulfur carrier protein MoaD adenylyltransferase</fullName>
    </alternativeName>
</protein>
<dbReference type="KEGG" id="smic:SmB9_14230"/>
<dbReference type="InterPro" id="IPR045886">
    <property type="entry name" value="ThiF/MoeB/HesA"/>
</dbReference>
<evidence type="ECO:0000256" key="11">
    <source>
        <dbReference type="ARBA" id="ARBA00075328"/>
    </source>
</evidence>
<dbReference type="SUPFAM" id="SSF69572">
    <property type="entry name" value="Activating enzymes of the ubiquitin-like proteins"/>
    <property type="match status" value="1"/>
</dbReference>
<dbReference type="RefSeq" id="WP_121047360.1">
    <property type="nucleotide sequence ID" value="NZ_AP018711.1"/>
</dbReference>
<dbReference type="Pfam" id="PF00899">
    <property type="entry name" value="ThiF"/>
    <property type="match status" value="1"/>
</dbReference>
<evidence type="ECO:0000256" key="10">
    <source>
        <dbReference type="ARBA" id="ARBA00075110"/>
    </source>
</evidence>
<accession>A0AAD1D550</accession>
<organism evidence="14 16">
    <name type="scientific">Sphingosinicella microcystinivorans</name>
    <dbReference type="NCBI Taxonomy" id="335406"/>
    <lineage>
        <taxon>Bacteria</taxon>
        <taxon>Pseudomonadati</taxon>
        <taxon>Pseudomonadota</taxon>
        <taxon>Alphaproteobacteria</taxon>
        <taxon>Sphingomonadales</taxon>
        <taxon>Sphingosinicellaceae</taxon>
        <taxon>Sphingosinicella</taxon>
    </lineage>
</organism>
<evidence type="ECO:0000313" key="16">
    <source>
        <dbReference type="Proteomes" id="UP000275727"/>
    </source>
</evidence>
<reference evidence="15 17" key="2">
    <citation type="submission" date="2018-10" db="EMBL/GenBank/DDBJ databases">
        <title>Genomic Encyclopedia of Type Strains, Phase IV (KMG-IV): sequencing the most valuable type-strain genomes for metagenomic binning, comparative biology and taxonomic classification.</title>
        <authorList>
            <person name="Goeker M."/>
        </authorList>
    </citation>
    <scope>NUCLEOTIDE SEQUENCE [LARGE SCALE GENOMIC DNA]</scope>
    <source>
        <strain evidence="15 17">DSM 19791</strain>
    </source>
</reference>
<dbReference type="GO" id="GO:0061605">
    <property type="term" value="F:molybdopterin-synthase adenylyltransferase activity"/>
    <property type="evidence" value="ECO:0007669"/>
    <property type="project" value="UniProtKB-EC"/>
</dbReference>
<keyword evidence="2" id="KW-0808">Transferase</keyword>
<dbReference type="EC" id="2.7.7.80" evidence="8"/>
<comment type="catalytic activity">
    <reaction evidence="5">
        <text>[molybdopterin-synthase sulfur-carrier protein]-C-terminal Gly-Gly + ATP + H(+) = [molybdopterin-synthase sulfur-carrier protein]-C-terminal Gly-Gly-AMP + diphosphate</text>
        <dbReference type="Rhea" id="RHEA:43616"/>
        <dbReference type="Rhea" id="RHEA-COMP:12159"/>
        <dbReference type="Rhea" id="RHEA-COMP:12202"/>
        <dbReference type="ChEBI" id="CHEBI:15378"/>
        <dbReference type="ChEBI" id="CHEBI:30616"/>
        <dbReference type="ChEBI" id="CHEBI:33019"/>
        <dbReference type="ChEBI" id="CHEBI:90618"/>
        <dbReference type="ChEBI" id="CHEBI:90778"/>
        <dbReference type="EC" id="2.7.7.80"/>
    </reaction>
</comment>
<reference evidence="14 16" key="1">
    <citation type="submission" date="2018-06" db="EMBL/GenBank/DDBJ databases">
        <title>Complete Genome Sequence of the Microcystin-Degrading Bacterium Sphingosinicella microcystinivorans Strain B-9.</title>
        <authorList>
            <person name="Jin H."/>
            <person name="Nishizawa T."/>
            <person name="Guo Y."/>
            <person name="Nishizawa A."/>
            <person name="Park H."/>
            <person name="Kato H."/>
            <person name="Tsuji K."/>
            <person name="Harada K."/>
        </authorList>
    </citation>
    <scope>NUCLEOTIDE SEQUENCE [LARGE SCALE GENOMIC DNA]</scope>
    <source>
        <strain evidence="14 16">B9</strain>
    </source>
</reference>
<dbReference type="PANTHER" id="PTHR10953:SF102">
    <property type="entry name" value="ADENYLYLTRANSFERASE AND SULFURTRANSFERASE MOCS3"/>
    <property type="match status" value="1"/>
</dbReference>
<dbReference type="EMBL" id="AP018711">
    <property type="protein sequence ID" value="BBE33765.1"/>
    <property type="molecule type" value="Genomic_DNA"/>
</dbReference>
<keyword evidence="3" id="KW-0547">Nucleotide-binding</keyword>
<evidence type="ECO:0000256" key="12">
    <source>
        <dbReference type="ARBA" id="ARBA00078531"/>
    </source>
</evidence>
<dbReference type="Proteomes" id="UP000276029">
    <property type="component" value="Unassembled WGS sequence"/>
</dbReference>
<dbReference type="GO" id="GO:0008146">
    <property type="term" value="F:sulfotransferase activity"/>
    <property type="evidence" value="ECO:0007669"/>
    <property type="project" value="TreeGrafter"/>
</dbReference>
<evidence type="ECO:0000259" key="13">
    <source>
        <dbReference type="Pfam" id="PF00899"/>
    </source>
</evidence>
<dbReference type="FunFam" id="3.40.50.720:FF:000033">
    <property type="entry name" value="Adenylyltransferase and sulfurtransferase MOCS3"/>
    <property type="match status" value="1"/>
</dbReference>
<gene>
    <name evidence="15" type="ORF">DFR51_0391</name>
    <name evidence="14" type="ORF">SmB9_14230</name>
</gene>
<dbReference type="AlphaFoldDB" id="A0AAD1D550"/>
<evidence type="ECO:0000256" key="3">
    <source>
        <dbReference type="ARBA" id="ARBA00022741"/>
    </source>
</evidence>
<dbReference type="GO" id="GO:0005829">
    <property type="term" value="C:cytosol"/>
    <property type="evidence" value="ECO:0007669"/>
    <property type="project" value="TreeGrafter"/>
</dbReference>
<comment type="subunit">
    <text evidence="7">Homodimer. Forms a stable heterotetrameric complex of 2 MoeB and 2 MoaD during adenylation of MoaD.</text>
</comment>
<dbReference type="Gene3D" id="3.40.50.720">
    <property type="entry name" value="NAD(P)-binding Rossmann-like Domain"/>
    <property type="match status" value="1"/>
</dbReference>
<evidence type="ECO:0000256" key="6">
    <source>
        <dbReference type="ARBA" id="ARBA00055169"/>
    </source>
</evidence>
<name>A0AAD1D550_SPHMI</name>